<dbReference type="AlphaFoldDB" id="A0A0B6Z2Z2"/>
<feature type="non-terminal residue" evidence="2">
    <location>
        <position position="1"/>
    </location>
</feature>
<organism evidence="2">
    <name type="scientific">Arion vulgaris</name>
    <dbReference type="NCBI Taxonomy" id="1028688"/>
    <lineage>
        <taxon>Eukaryota</taxon>
        <taxon>Metazoa</taxon>
        <taxon>Spiralia</taxon>
        <taxon>Lophotrochozoa</taxon>
        <taxon>Mollusca</taxon>
        <taxon>Gastropoda</taxon>
        <taxon>Heterobranchia</taxon>
        <taxon>Euthyneura</taxon>
        <taxon>Panpulmonata</taxon>
        <taxon>Eupulmonata</taxon>
        <taxon>Stylommatophora</taxon>
        <taxon>Helicina</taxon>
        <taxon>Arionoidea</taxon>
        <taxon>Arionidae</taxon>
        <taxon>Arion</taxon>
    </lineage>
</organism>
<accession>A0A0B6Z2Z2</accession>
<gene>
    <name evidence="2" type="primary">ORF44819</name>
</gene>
<evidence type="ECO:0000256" key="1">
    <source>
        <dbReference type="SAM" id="MobiDB-lite"/>
    </source>
</evidence>
<reference evidence="2" key="1">
    <citation type="submission" date="2014-12" db="EMBL/GenBank/DDBJ databases">
        <title>Insight into the proteome of Arion vulgaris.</title>
        <authorList>
            <person name="Aradska J."/>
            <person name="Bulat T."/>
            <person name="Smidak R."/>
            <person name="Sarate P."/>
            <person name="Gangsoo J."/>
            <person name="Sialana F."/>
            <person name="Bilban M."/>
            <person name="Lubec G."/>
        </authorList>
    </citation>
    <scope>NUCLEOTIDE SEQUENCE</scope>
    <source>
        <tissue evidence="2">Skin</tissue>
    </source>
</reference>
<feature type="region of interest" description="Disordered" evidence="1">
    <location>
        <begin position="22"/>
        <end position="62"/>
    </location>
</feature>
<dbReference type="EMBL" id="HACG01015446">
    <property type="protein sequence ID" value="CEK62311.1"/>
    <property type="molecule type" value="Transcribed_RNA"/>
</dbReference>
<protein>
    <submittedName>
        <fullName evidence="2">Uncharacterized protein</fullName>
    </submittedName>
</protein>
<proteinExistence type="predicted"/>
<feature type="compositionally biased region" description="Polar residues" evidence="1">
    <location>
        <begin position="25"/>
        <end position="44"/>
    </location>
</feature>
<name>A0A0B6Z2Z2_9EUPU</name>
<sequence length="215" mass="24358">REPSAMIRKRLQTLRESALHGWRSLSVSSSEPPDEPTSQFSYQKGHTLASRKDTPSDSSIRLKSFNSRDSFSKSIENLSRSQDNVFLSRSRDNLSSVSRSRDSLSSFSETPGKRHSAPVFSLKINNSGHEKDANRFHYMAPEQSQVTFGNQFMHRSSSQRVLFEPETHTSLAEKEGFKRSSKLVNKANEPSSETENLVVMKGWVRSLISKFQVQS</sequence>
<evidence type="ECO:0000313" key="2">
    <source>
        <dbReference type="EMBL" id="CEK62311.1"/>
    </source>
</evidence>